<evidence type="ECO:0000256" key="11">
    <source>
        <dbReference type="ARBA" id="ARBA00022840"/>
    </source>
</evidence>
<dbReference type="Pfam" id="PF07194">
    <property type="entry name" value="P2"/>
    <property type="match status" value="1"/>
</dbReference>
<comment type="function">
    <text evidence="13">Involved in the transmission of sensory signals from the chemoreceptors to the flagellar motors. CheA is autophosphorylated; it can transfer its phosphate group to either CheB or CheY.</text>
</comment>
<dbReference type="CDD" id="cd16916">
    <property type="entry name" value="HATPase_CheA-like"/>
    <property type="match status" value="1"/>
</dbReference>
<dbReference type="STRING" id="477974.Daud_1792"/>
<dbReference type="PROSITE" id="PS50109">
    <property type="entry name" value="HIS_KIN"/>
    <property type="match status" value="1"/>
</dbReference>
<name>B1I5I0_DESAP</name>
<proteinExistence type="predicted"/>
<dbReference type="SUPFAM" id="SSF47384">
    <property type="entry name" value="Homodimeric domain of signal transducing histidine kinase"/>
    <property type="match status" value="1"/>
</dbReference>
<dbReference type="InterPro" id="IPR036061">
    <property type="entry name" value="CheW-like_dom_sf"/>
</dbReference>
<dbReference type="Pfam" id="PF02518">
    <property type="entry name" value="HATPase_c"/>
    <property type="match status" value="1"/>
</dbReference>
<evidence type="ECO:0000313" key="18">
    <source>
        <dbReference type="EMBL" id="ACA60288.1"/>
    </source>
</evidence>
<dbReference type="InterPro" id="IPR051315">
    <property type="entry name" value="Bact_Chemotaxis_CheA"/>
</dbReference>
<feature type="modified residue" description="Phosphohistidine" evidence="14">
    <location>
        <position position="46"/>
    </location>
</feature>
<dbReference type="SUPFAM" id="SSF47226">
    <property type="entry name" value="Histidine-containing phosphotransfer domain, HPT domain"/>
    <property type="match status" value="1"/>
</dbReference>
<dbReference type="GO" id="GO:0006935">
    <property type="term" value="P:chemotaxis"/>
    <property type="evidence" value="ECO:0007669"/>
    <property type="project" value="UniProtKB-KW"/>
</dbReference>
<dbReference type="Gene3D" id="2.30.30.40">
    <property type="entry name" value="SH3 Domains"/>
    <property type="match status" value="1"/>
</dbReference>
<evidence type="ECO:0000256" key="7">
    <source>
        <dbReference type="ARBA" id="ARBA00022553"/>
    </source>
</evidence>
<accession>B1I5I0</accession>
<dbReference type="HOGENOM" id="CLU_000650_3_6_9"/>
<dbReference type="InterPro" id="IPR037006">
    <property type="entry name" value="CheA-like_homodim_sf"/>
</dbReference>
<evidence type="ECO:0000256" key="9">
    <source>
        <dbReference type="ARBA" id="ARBA00022741"/>
    </source>
</evidence>
<keyword evidence="8" id="KW-0808">Transferase</keyword>
<reference evidence="19" key="1">
    <citation type="submission" date="2007-10" db="EMBL/GenBank/DDBJ databases">
        <title>Complete sequence of chromosome of Desulforudis audaxviator MP104C.</title>
        <authorList>
            <person name="Copeland A."/>
            <person name="Lucas S."/>
            <person name="Lapidus A."/>
            <person name="Barry K."/>
            <person name="Glavina del Rio T."/>
            <person name="Dalin E."/>
            <person name="Tice H."/>
            <person name="Bruce D."/>
            <person name="Pitluck S."/>
            <person name="Lowry S.R."/>
            <person name="Larimer F."/>
            <person name="Land M.L."/>
            <person name="Hauser L."/>
            <person name="Kyrpides N."/>
            <person name="Ivanova N.N."/>
            <person name="Richardson P."/>
        </authorList>
    </citation>
    <scope>NUCLEOTIDE SEQUENCE [LARGE SCALE GENOMIC DNA]</scope>
    <source>
        <strain evidence="19">MP104C</strain>
    </source>
</reference>
<keyword evidence="10 18" id="KW-0418">Kinase</keyword>
<dbReference type="Gene3D" id="3.30.70.1110">
    <property type="entry name" value="Histidine kinase CheA-like, P2 response regulator-binding domain"/>
    <property type="match status" value="1"/>
</dbReference>
<dbReference type="SMART" id="SM00387">
    <property type="entry name" value="HATPase_c"/>
    <property type="match status" value="1"/>
</dbReference>
<dbReference type="SUPFAM" id="SSF55052">
    <property type="entry name" value="CheY-binding domain of CheA"/>
    <property type="match status" value="1"/>
</dbReference>
<dbReference type="PROSITE" id="PS50894">
    <property type="entry name" value="HPT"/>
    <property type="match status" value="1"/>
</dbReference>
<dbReference type="EC" id="2.7.13.3" evidence="3"/>
<dbReference type="AlphaFoldDB" id="B1I5I0"/>
<dbReference type="Pfam" id="PF02895">
    <property type="entry name" value="H-kinase_dim"/>
    <property type="match status" value="1"/>
</dbReference>
<protein>
    <recommendedName>
        <fullName evidence="4">Chemotaxis protein CheA</fullName>
        <ecNumber evidence="3">2.7.13.3</ecNumber>
    </recommendedName>
</protein>
<keyword evidence="11" id="KW-0067">ATP-binding</keyword>
<dbReference type="GO" id="GO:0005524">
    <property type="term" value="F:ATP binding"/>
    <property type="evidence" value="ECO:0007669"/>
    <property type="project" value="UniProtKB-KW"/>
</dbReference>
<feature type="domain" description="CheW-like" evidence="16">
    <location>
        <begin position="556"/>
        <end position="689"/>
    </location>
</feature>
<evidence type="ECO:0000259" key="15">
    <source>
        <dbReference type="PROSITE" id="PS50109"/>
    </source>
</evidence>
<dbReference type="SUPFAM" id="SSF55874">
    <property type="entry name" value="ATPase domain of HSP90 chaperone/DNA topoisomerase II/histidine kinase"/>
    <property type="match status" value="1"/>
</dbReference>
<dbReference type="SMART" id="SM00073">
    <property type="entry name" value="HPT"/>
    <property type="match status" value="1"/>
</dbReference>
<keyword evidence="6" id="KW-0145">Chemotaxis</keyword>
<dbReference type="SMART" id="SM01231">
    <property type="entry name" value="H-kinase_dim"/>
    <property type="match status" value="1"/>
</dbReference>
<dbReference type="InterPro" id="IPR004105">
    <property type="entry name" value="CheA-like_dim"/>
</dbReference>
<evidence type="ECO:0000256" key="2">
    <source>
        <dbReference type="ARBA" id="ARBA00004496"/>
    </source>
</evidence>
<dbReference type="InterPro" id="IPR036890">
    <property type="entry name" value="HATPase_C_sf"/>
</dbReference>
<evidence type="ECO:0000256" key="1">
    <source>
        <dbReference type="ARBA" id="ARBA00000085"/>
    </source>
</evidence>
<feature type="domain" description="HPt" evidence="17">
    <location>
        <begin position="1"/>
        <end position="103"/>
    </location>
</feature>
<feature type="domain" description="Histidine kinase" evidence="15">
    <location>
        <begin position="313"/>
        <end position="554"/>
    </location>
</feature>
<evidence type="ECO:0000256" key="12">
    <source>
        <dbReference type="ARBA" id="ARBA00023012"/>
    </source>
</evidence>
<dbReference type="PANTHER" id="PTHR43395">
    <property type="entry name" value="SENSOR HISTIDINE KINASE CHEA"/>
    <property type="match status" value="1"/>
</dbReference>
<dbReference type="InterPro" id="IPR010808">
    <property type="entry name" value="CheA_P2-bd"/>
</dbReference>
<keyword evidence="19" id="KW-1185">Reference proteome</keyword>
<dbReference type="Gene3D" id="1.20.120.160">
    <property type="entry name" value="HPT domain"/>
    <property type="match status" value="1"/>
</dbReference>
<dbReference type="InterPro" id="IPR036641">
    <property type="entry name" value="HPT_dom_sf"/>
</dbReference>
<dbReference type="eggNOG" id="COG0643">
    <property type="taxonomic scope" value="Bacteria"/>
</dbReference>
<evidence type="ECO:0000256" key="4">
    <source>
        <dbReference type="ARBA" id="ARBA00021495"/>
    </source>
</evidence>
<dbReference type="GO" id="GO:0005737">
    <property type="term" value="C:cytoplasm"/>
    <property type="evidence" value="ECO:0007669"/>
    <property type="project" value="UniProtKB-SubCell"/>
</dbReference>
<dbReference type="InterPro" id="IPR037052">
    <property type="entry name" value="CheA-like_P2_sf"/>
</dbReference>
<dbReference type="SMART" id="SM00260">
    <property type="entry name" value="CheW"/>
    <property type="match status" value="1"/>
</dbReference>
<evidence type="ECO:0000313" key="19">
    <source>
        <dbReference type="Proteomes" id="UP000008544"/>
    </source>
</evidence>
<dbReference type="GO" id="GO:0000155">
    <property type="term" value="F:phosphorelay sensor kinase activity"/>
    <property type="evidence" value="ECO:0007669"/>
    <property type="project" value="InterPro"/>
</dbReference>
<reference evidence="18 19" key="2">
    <citation type="journal article" date="2008" name="Science">
        <title>Environmental genomics reveals a single-species ecosystem deep within Earth.</title>
        <authorList>
            <person name="Chivian D."/>
            <person name="Brodie E.L."/>
            <person name="Alm E.J."/>
            <person name="Culley D.E."/>
            <person name="Dehal P.S."/>
            <person name="Desantis T.Z."/>
            <person name="Gihring T.M."/>
            <person name="Lapidus A."/>
            <person name="Lin L.H."/>
            <person name="Lowry S.R."/>
            <person name="Moser D.P."/>
            <person name="Richardson P.M."/>
            <person name="Southam G."/>
            <person name="Wanger G."/>
            <person name="Pratt L.M."/>
            <person name="Andersen G.L."/>
            <person name="Hazen T.C."/>
            <person name="Brockman F.J."/>
            <person name="Arkin A.P."/>
            <person name="Onstott T.C."/>
        </authorList>
    </citation>
    <scope>NUCLEOTIDE SEQUENCE [LARGE SCALE GENOMIC DNA]</scope>
    <source>
        <strain evidence="18 19">MP104C</strain>
    </source>
</reference>
<dbReference type="PRINTS" id="PR00344">
    <property type="entry name" value="BCTRLSENSOR"/>
</dbReference>
<dbReference type="CDD" id="cd00731">
    <property type="entry name" value="CheA_reg"/>
    <property type="match status" value="1"/>
</dbReference>
<dbReference type="InterPro" id="IPR035891">
    <property type="entry name" value="CheY-binding_CheA"/>
</dbReference>
<evidence type="ECO:0000256" key="14">
    <source>
        <dbReference type="PROSITE-ProRule" id="PRU00110"/>
    </source>
</evidence>
<dbReference type="InterPro" id="IPR004358">
    <property type="entry name" value="Sig_transdc_His_kin-like_C"/>
</dbReference>
<comment type="catalytic activity">
    <reaction evidence="1">
        <text>ATP + protein L-histidine = ADP + protein N-phospho-L-histidine.</text>
        <dbReference type="EC" id="2.7.13.3"/>
    </reaction>
</comment>
<dbReference type="PANTHER" id="PTHR43395:SF10">
    <property type="entry name" value="CHEMOTAXIS PROTEIN CHEA"/>
    <property type="match status" value="1"/>
</dbReference>
<evidence type="ECO:0000259" key="16">
    <source>
        <dbReference type="PROSITE" id="PS50851"/>
    </source>
</evidence>
<keyword evidence="9" id="KW-0547">Nucleotide-binding</keyword>
<dbReference type="Gene3D" id="1.10.287.560">
    <property type="entry name" value="Histidine kinase CheA-like, homodimeric domain"/>
    <property type="match status" value="1"/>
</dbReference>
<dbReference type="OrthoDB" id="9803176at2"/>
<dbReference type="Pfam" id="PF01627">
    <property type="entry name" value="Hpt"/>
    <property type="match status" value="1"/>
</dbReference>
<dbReference type="SUPFAM" id="SSF50341">
    <property type="entry name" value="CheW-like"/>
    <property type="match status" value="1"/>
</dbReference>
<dbReference type="eggNOG" id="COG2198">
    <property type="taxonomic scope" value="Bacteria"/>
</dbReference>
<keyword evidence="12" id="KW-0902">Two-component regulatory system</keyword>
<dbReference type="FunFam" id="3.30.565.10:FF:000016">
    <property type="entry name" value="Chemotaxis protein CheA, putative"/>
    <property type="match status" value="1"/>
</dbReference>
<dbReference type="Pfam" id="PF01584">
    <property type="entry name" value="CheW"/>
    <property type="match status" value="1"/>
</dbReference>
<sequence>MFSSEEIQVFLDELDEKIEILNDGFLALEREGDNPETIQEIFRAAHTIKGSSGILGYDQMSALTHEMENLLTLLREGRVHSTPRMVDVLLEALDTLKLLRDKVIGGTDREIDTGPVMEKLREFCEQESAEVGDAGATGAGAAAGSEGAAGLVVTDAHWEVLREAVDQGYSAYRVRVDIDPGCQMKSVRAFLVFQTLEKAGVQVIQSEPPVEDLEQGNYGAGFELLVLSEEDADRLQGALSLIAEVSAVTVTPVAVLEEAGGDTITPAHTPGGTSTAAGPAPAARVEQFDSLNAHKKAIRTVRIDVQKLDSLMNLVGELVIERTRLERFADIMELKYRSEEMIDTLNEISSHLGQITSDLQEEIMMARMLPIAQVFNRFPRMVRDLAQKLGKEVNLVIEGRDTELDRNVIEIISDPLVHLIRNAVDHGLEMPEERLGFGKPRAGTLTLRAFHQENHIVIIVEDDGRGLDPDRLRARAREMQLLDEETLARLTDQDALNLIFQAGFSTAADVSDISGRGVGMDVVKSQIEQINGLVEMRSTPGQGTAVTIKLPLTLAIIRALMVELGNYVYAFPLANVVETMQIDPAEIRMIRDAEVVVVRGEVLPLVRLRRLFRQRETDPEGRLYVVIIGTGQDRVGVVVDRLVGEQEIVIKSLGDLLGRIPGISGATILGDGKVALIVDVRALLAETIGTRGRQGRVYAAG</sequence>
<organism evidence="18 19">
    <name type="scientific">Desulforudis audaxviator (strain MP104C)</name>
    <dbReference type="NCBI Taxonomy" id="477974"/>
    <lineage>
        <taxon>Bacteria</taxon>
        <taxon>Bacillati</taxon>
        <taxon>Bacillota</taxon>
        <taxon>Clostridia</taxon>
        <taxon>Thermoanaerobacterales</taxon>
        <taxon>Candidatus Desulforudaceae</taxon>
        <taxon>Candidatus Desulforudis</taxon>
    </lineage>
</organism>
<dbReference type="CDD" id="cd00088">
    <property type="entry name" value="HPT"/>
    <property type="match status" value="1"/>
</dbReference>
<dbReference type="PROSITE" id="PS50851">
    <property type="entry name" value="CHEW"/>
    <property type="match status" value="1"/>
</dbReference>
<dbReference type="InterPro" id="IPR002545">
    <property type="entry name" value="CheW-lke_dom"/>
</dbReference>
<dbReference type="InterPro" id="IPR003594">
    <property type="entry name" value="HATPase_dom"/>
</dbReference>
<evidence type="ECO:0000256" key="8">
    <source>
        <dbReference type="ARBA" id="ARBA00022679"/>
    </source>
</evidence>
<comment type="subcellular location">
    <subcellularLocation>
        <location evidence="2">Cytoplasm</location>
    </subcellularLocation>
</comment>
<dbReference type="InterPro" id="IPR008207">
    <property type="entry name" value="Sig_transdc_His_kin_Hpt_dom"/>
</dbReference>
<dbReference type="EMBL" id="CP000860">
    <property type="protein sequence ID" value="ACA60288.1"/>
    <property type="molecule type" value="Genomic_DNA"/>
</dbReference>
<dbReference type="Proteomes" id="UP000008544">
    <property type="component" value="Chromosome"/>
</dbReference>
<evidence type="ECO:0000256" key="13">
    <source>
        <dbReference type="ARBA" id="ARBA00035100"/>
    </source>
</evidence>
<keyword evidence="7 14" id="KW-0597">Phosphoprotein</keyword>
<evidence type="ECO:0000256" key="10">
    <source>
        <dbReference type="ARBA" id="ARBA00022777"/>
    </source>
</evidence>
<dbReference type="InterPro" id="IPR005467">
    <property type="entry name" value="His_kinase_dom"/>
</dbReference>
<dbReference type="FunFam" id="2.30.30.40:FF:000048">
    <property type="entry name" value="Chemotaxis protein CheA, putative"/>
    <property type="match status" value="1"/>
</dbReference>
<dbReference type="KEGG" id="dau:Daud_1792"/>
<dbReference type="RefSeq" id="WP_012302867.1">
    <property type="nucleotide sequence ID" value="NC_010424.1"/>
</dbReference>
<gene>
    <name evidence="18" type="ordered locus">Daud_1792</name>
</gene>
<keyword evidence="5" id="KW-0963">Cytoplasm</keyword>
<evidence type="ECO:0000256" key="6">
    <source>
        <dbReference type="ARBA" id="ARBA00022500"/>
    </source>
</evidence>
<evidence type="ECO:0000256" key="5">
    <source>
        <dbReference type="ARBA" id="ARBA00022490"/>
    </source>
</evidence>
<dbReference type="Gene3D" id="3.30.565.10">
    <property type="entry name" value="Histidine kinase-like ATPase, C-terminal domain"/>
    <property type="match status" value="1"/>
</dbReference>
<evidence type="ECO:0000256" key="3">
    <source>
        <dbReference type="ARBA" id="ARBA00012438"/>
    </source>
</evidence>
<evidence type="ECO:0000259" key="17">
    <source>
        <dbReference type="PROSITE" id="PS50894"/>
    </source>
</evidence>
<dbReference type="InterPro" id="IPR036097">
    <property type="entry name" value="HisK_dim/P_sf"/>
</dbReference>